<gene>
    <name evidence="1" type="ORF">F3Y22_tig00112305pilonHSYRG00187</name>
</gene>
<comment type="caution">
    <text evidence="1">The sequence shown here is derived from an EMBL/GenBank/DDBJ whole genome shotgun (WGS) entry which is preliminary data.</text>
</comment>
<dbReference type="EMBL" id="VEPZ02001548">
    <property type="protein sequence ID" value="KAE8668504.1"/>
    <property type="molecule type" value="Genomic_DNA"/>
</dbReference>
<evidence type="ECO:0000313" key="1">
    <source>
        <dbReference type="EMBL" id="KAE8668504.1"/>
    </source>
</evidence>
<sequence length="230" mass="25658">MVGTAIPSTASTQMTMIRAAAAAFPSKFMELRWIRSNSRRKIPNPSSKEFGSLKSVPPPLTMPIYISTDQSHINLEELSELYTSCNHFCHRFPKVDPNTDIVEEALDLDKLQIALSHSCVIVSVFCKPQPVEVTNTTRQIQNQRRRRKGFCWRFIRECAATQPFQRPACWLWPACLPIFHLSPLVAPSLQGLGIGTIIVKRIVRPSACILGSGNGVMSPASLLQNCSCYN</sequence>
<keyword evidence="2" id="KW-1185">Reference proteome</keyword>
<dbReference type="GO" id="GO:0016746">
    <property type="term" value="F:acyltransferase activity"/>
    <property type="evidence" value="ECO:0007669"/>
    <property type="project" value="UniProtKB-KW"/>
</dbReference>
<protein>
    <submittedName>
        <fullName evidence="1">Acyl-CoA N-acyltransferases superfamily protein, putative isoform 3</fullName>
    </submittedName>
</protein>
<dbReference type="Proteomes" id="UP000436088">
    <property type="component" value="Unassembled WGS sequence"/>
</dbReference>
<name>A0A6A2YBM1_HIBSY</name>
<dbReference type="AlphaFoldDB" id="A0A6A2YBM1"/>
<accession>A0A6A2YBM1</accession>
<reference evidence="1" key="1">
    <citation type="submission" date="2019-09" db="EMBL/GenBank/DDBJ databases">
        <title>Draft genome information of white flower Hibiscus syriacus.</title>
        <authorList>
            <person name="Kim Y.-M."/>
        </authorList>
    </citation>
    <scope>NUCLEOTIDE SEQUENCE [LARGE SCALE GENOMIC DNA]</scope>
    <source>
        <strain evidence="1">YM2019G1</strain>
    </source>
</reference>
<dbReference type="GO" id="GO:0006048">
    <property type="term" value="P:UDP-N-acetylglucosamine biosynthetic process"/>
    <property type="evidence" value="ECO:0007669"/>
    <property type="project" value="UniProtKB-UniPathway"/>
</dbReference>
<organism evidence="1 2">
    <name type="scientific">Hibiscus syriacus</name>
    <name type="common">Rose of Sharon</name>
    <dbReference type="NCBI Taxonomy" id="106335"/>
    <lineage>
        <taxon>Eukaryota</taxon>
        <taxon>Viridiplantae</taxon>
        <taxon>Streptophyta</taxon>
        <taxon>Embryophyta</taxon>
        <taxon>Tracheophyta</taxon>
        <taxon>Spermatophyta</taxon>
        <taxon>Magnoliopsida</taxon>
        <taxon>eudicotyledons</taxon>
        <taxon>Gunneridae</taxon>
        <taxon>Pentapetalae</taxon>
        <taxon>rosids</taxon>
        <taxon>malvids</taxon>
        <taxon>Malvales</taxon>
        <taxon>Malvaceae</taxon>
        <taxon>Malvoideae</taxon>
        <taxon>Hibiscus</taxon>
    </lineage>
</organism>
<evidence type="ECO:0000313" key="2">
    <source>
        <dbReference type="Proteomes" id="UP000436088"/>
    </source>
</evidence>
<dbReference type="UniPathway" id="UPA00113">
    <property type="reaction ID" value="UER00529"/>
</dbReference>
<proteinExistence type="predicted"/>